<comment type="caution">
    <text evidence="9">The sequence shown here is derived from an EMBL/GenBank/DDBJ whole genome shotgun (WGS) entry which is preliminary data.</text>
</comment>
<evidence type="ECO:0000256" key="3">
    <source>
        <dbReference type="ARBA" id="ARBA00022475"/>
    </source>
</evidence>
<dbReference type="RefSeq" id="WP_319843087.1">
    <property type="nucleotide sequence ID" value="NZ_JAXAFJ010000001.1"/>
</dbReference>
<feature type="transmembrane region" description="Helical" evidence="7">
    <location>
        <begin position="145"/>
        <end position="164"/>
    </location>
</feature>
<keyword evidence="4 7" id="KW-0812">Transmembrane</keyword>
<comment type="subcellular location">
    <subcellularLocation>
        <location evidence="1 7">Cell membrane</location>
        <topology evidence="1 7">Multi-pass membrane protein</topology>
    </subcellularLocation>
</comment>
<keyword evidence="5 7" id="KW-1133">Transmembrane helix</keyword>
<keyword evidence="6 7" id="KW-0472">Membrane</keyword>
<evidence type="ECO:0000313" key="9">
    <source>
        <dbReference type="EMBL" id="MDX6804980.1"/>
    </source>
</evidence>
<evidence type="ECO:0000256" key="4">
    <source>
        <dbReference type="ARBA" id="ARBA00022692"/>
    </source>
</evidence>
<evidence type="ECO:0000313" key="10">
    <source>
        <dbReference type="Proteomes" id="UP001274321"/>
    </source>
</evidence>
<protein>
    <submittedName>
        <fullName evidence="9">DedA family protein</fullName>
    </submittedName>
</protein>
<sequence>METMIAQLEQFIHTHQAWSGVIVFLIAFGESLVLVGILIPATAAMVLIGGLIGTGVIGPVPVIIGAILGAVCGDVISYIIGRKFGPGLVHHKLLRRYRQAIARTRLFFRKYGFAAVFLGRFLGPLRSTVPLVAGMMRMDQKRFQIANVVSAAIWAPVMLTPGWVGAKGMEEMGGGMGSLIGPVVIVLIVTIVGTLLGGRQLARSRPNRRRRASEIDAS</sequence>
<comment type="similarity">
    <text evidence="2 7">Belongs to the DedA family.</text>
</comment>
<dbReference type="Pfam" id="PF09335">
    <property type="entry name" value="VTT_dom"/>
    <property type="match status" value="1"/>
</dbReference>
<feature type="domain" description="VTT" evidence="8">
    <location>
        <begin position="40"/>
        <end position="162"/>
    </location>
</feature>
<dbReference type="PANTHER" id="PTHR30353:SF15">
    <property type="entry name" value="INNER MEMBRANE PROTEIN YABI"/>
    <property type="match status" value="1"/>
</dbReference>
<evidence type="ECO:0000256" key="2">
    <source>
        <dbReference type="ARBA" id="ARBA00010792"/>
    </source>
</evidence>
<feature type="transmembrane region" description="Helical" evidence="7">
    <location>
        <begin position="21"/>
        <end position="48"/>
    </location>
</feature>
<evidence type="ECO:0000256" key="7">
    <source>
        <dbReference type="RuleBase" id="RU367016"/>
    </source>
</evidence>
<dbReference type="Proteomes" id="UP001274321">
    <property type="component" value="Unassembled WGS sequence"/>
</dbReference>
<evidence type="ECO:0000256" key="1">
    <source>
        <dbReference type="ARBA" id="ARBA00004651"/>
    </source>
</evidence>
<evidence type="ECO:0000256" key="6">
    <source>
        <dbReference type="ARBA" id="ARBA00023136"/>
    </source>
</evidence>
<keyword evidence="10" id="KW-1185">Reference proteome</keyword>
<evidence type="ECO:0000256" key="5">
    <source>
        <dbReference type="ARBA" id="ARBA00022989"/>
    </source>
</evidence>
<dbReference type="PANTHER" id="PTHR30353">
    <property type="entry name" value="INNER MEMBRANE PROTEIN DEDA-RELATED"/>
    <property type="match status" value="1"/>
</dbReference>
<keyword evidence="3 7" id="KW-1003">Cell membrane</keyword>
<organism evidence="9 10">
    <name type="scientific">Terrihabitans rhizophilus</name>
    <dbReference type="NCBI Taxonomy" id="3092662"/>
    <lineage>
        <taxon>Bacteria</taxon>
        <taxon>Pseudomonadati</taxon>
        <taxon>Pseudomonadota</taxon>
        <taxon>Alphaproteobacteria</taxon>
        <taxon>Hyphomicrobiales</taxon>
        <taxon>Terrihabitans</taxon>
    </lineage>
</organism>
<dbReference type="InterPro" id="IPR032818">
    <property type="entry name" value="DedA-like"/>
</dbReference>
<proteinExistence type="inferred from homology"/>
<accession>A0ABU4RJH3</accession>
<reference evidence="9 10" key="1">
    <citation type="submission" date="2023-11" db="EMBL/GenBank/DDBJ databases">
        <authorList>
            <person name="Bao R."/>
        </authorList>
    </citation>
    <scope>NUCLEOTIDE SEQUENCE [LARGE SCALE GENOMIC DNA]</scope>
    <source>
        <strain evidence="9 10">PJ23</strain>
    </source>
</reference>
<feature type="transmembrane region" description="Helical" evidence="7">
    <location>
        <begin position="176"/>
        <end position="198"/>
    </location>
</feature>
<name>A0ABU4RJH3_9HYPH</name>
<comment type="caution">
    <text evidence="7">Lacks conserved residue(s) required for the propagation of feature annotation.</text>
</comment>
<gene>
    <name evidence="9" type="ORF">SCD90_02780</name>
</gene>
<dbReference type="EMBL" id="JAXAFJ010000001">
    <property type="protein sequence ID" value="MDX6804980.1"/>
    <property type="molecule type" value="Genomic_DNA"/>
</dbReference>
<dbReference type="InterPro" id="IPR032816">
    <property type="entry name" value="VTT_dom"/>
</dbReference>
<evidence type="ECO:0000259" key="8">
    <source>
        <dbReference type="Pfam" id="PF09335"/>
    </source>
</evidence>